<dbReference type="Pfam" id="PF05793">
    <property type="entry name" value="TFIIF_alpha"/>
    <property type="match status" value="1"/>
</dbReference>
<comment type="similarity">
    <text evidence="2 8">Belongs to the TFIIF alpha subunit family.</text>
</comment>
<dbReference type="PANTHER" id="PTHR13011:SF0">
    <property type="entry name" value="GENERAL TRANSCRIPTION FACTOR IIF SUBUNIT 1"/>
    <property type="match status" value="1"/>
</dbReference>
<reference evidence="10 11" key="1">
    <citation type="submission" date="2024-03" db="EMBL/GenBank/DDBJ databases">
        <title>The genome assembly and annotation of the cricket Gryllus longicercus Weissman &amp; Gray.</title>
        <authorList>
            <person name="Szrajer S."/>
            <person name="Gray D."/>
            <person name="Ylla G."/>
        </authorList>
    </citation>
    <scope>NUCLEOTIDE SEQUENCE [LARGE SCALE GENOMIC DNA]</scope>
    <source>
        <strain evidence="10">DAG 2021-001</strain>
        <tissue evidence="10">Whole body minus gut</tissue>
    </source>
</reference>
<evidence type="ECO:0000256" key="5">
    <source>
        <dbReference type="ARBA" id="ARBA00023163"/>
    </source>
</evidence>
<dbReference type="EMBL" id="JAZDUA010000223">
    <property type="protein sequence ID" value="KAK7863702.1"/>
    <property type="molecule type" value="Genomic_DNA"/>
</dbReference>
<organism evidence="10 11">
    <name type="scientific">Gryllus longicercus</name>
    <dbReference type="NCBI Taxonomy" id="2509291"/>
    <lineage>
        <taxon>Eukaryota</taxon>
        <taxon>Metazoa</taxon>
        <taxon>Ecdysozoa</taxon>
        <taxon>Arthropoda</taxon>
        <taxon>Hexapoda</taxon>
        <taxon>Insecta</taxon>
        <taxon>Pterygota</taxon>
        <taxon>Neoptera</taxon>
        <taxon>Polyneoptera</taxon>
        <taxon>Orthoptera</taxon>
        <taxon>Ensifera</taxon>
        <taxon>Gryllidea</taxon>
        <taxon>Grylloidea</taxon>
        <taxon>Gryllidae</taxon>
        <taxon>Gryllinae</taxon>
        <taxon>Gryllus</taxon>
    </lineage>
</organism>
<dbReference type="InterPro" id="IPR008851">
    <property type="entry name" value="TFIIF-alpha"/>
</dbReference>
<keyword evidence="4 8" id="KW-0238">DNA-binding</keyword>
<feature type="compositionally biased region" description="Acidic residues" evidence="9">
    <location>
        <begin position="214"/>
        <end position="229"/>
    </location>
</feature>
<evidence type="ECO:0000256" key="4">
    <source>
        <dbReference type="ARBA" id="ARBA00023125"/>
    </source>
</evidence>
<feature type="region of interest" description="Disordered" evidence="9">
    <location>
        <begin position="185"/>
        <end position="434"/>
    </location>
</feature>
<keyword evidence="6 8" id="KW-0539">Nucleus</keyword>
<gene>
    <name evidence="10" type="ORF">R5R35_003088</name>
</gene>
<dbReference type="InterPro" id="IPR036388">
    <property type="entry name" value="WH-like_DNA-bd_sf"/>
</dbReference>
<dbReference type="GO" id="GO:0001096">
    <property type="term" value="F:TFIIF-class transcription factor complex binding"/>
    <property type="evidence" value="ECO:0007669"/>
    <property type="project" value="TreeGrafter"/>
</dbReference>
<dbReference type="GO" id="GO:0003677">
    <property type="term" value="F:DNA binding"/>
    <property type="evidence" value="ECO:0007669"/>
    <property type="project" value="UniProtKB-KW"/>
</dbReference>
<evidence type="ECO:0000256" key="2">
    <source>
        <dbReference type="ARBA" id="ARBA00005249"/>
    </source>
</evidence>
<dbReference type="GO" id="GO:0032968">
    <property type="term" value="P:positive regulation of transcription elongation by RNA polymerase II"/>
    <property type="evidence" value="ECO:0007669"/>
    <property type="project" value="InterPro"/>
</dbReference>
<dbReference type="GO" id="GO:0005674">
    <property type="term" value="C:transcription factor TFIIF complex"/>
    <property type="evidence" value="ECO:0007669"/>
    <property type="project" value="TreeGrafter"/>
</dbReference>
<evidence type="ECO:0000256" key="1">
    <source>
        <dbReference type="ARBA" id="ARBA00004123"/>
    </source>
</evidence>
<comment type="caution">
    <text evidence="10">The sequence shown here is derived from an EMBL/GenBank/DDBJ whole genome shotgun (WGS) entry which is preliminary data.</text>
</comment>
<dbReference type="SUPFAM" id="SSF50916">
    <property type="entry name" value="Rap30/74 interaction domains"/>
    <property type="match status" value="1"/>
</dbReference>
<keyword evidence="11" id="KW-1185">Reference proteome</keyword>
<dbReference type="Proteomes" id="UP001378592">
    <property type="component" value="Unassembled WGS sequence"/>
</dbReference>
<dbReference type="AlphaFoldDB" id="A0AAN9VME8"/>
<comment type="function">
    <text evidence="7 8">TFIIF is a general transcription initiation factor that binds to RNA polymerase II and helps to recruit it to the initiation complex in collaboration with TFIIB. It promotes transcription elongation.</text>
</comment>
<accession>A0AAN9VME8</accession>
<sequence length="518" mass="58596">MANLSPGTTVQEYSIRVPKNNKKSYKVMRFNSSVNVEFTKWSQVKMERENNLKEFKGDEEELPKYGAGSEFGREAREEARRKKYGIISKKYRPEDQPWILKVGGKTGKKFRGTREGGVAENAAYYVFTHAPDGAIEAFPLQEWYNFQPTQRYKALSAEEAEQEFGRRNMQVNYFSLMMRKRLRGEKEEDLDDGEEHKVKGKSKARKGDLKISEMEDWIESSESSESDEENKEKEEEKPKKKKKAPPKKKKKHDPDDEAFEESDDGDEEGREVDYISDSSESGSDHETKVTKELKGVEEEDALRKLLSSGEEEEEEEQKEEGEKEEESEDKTKGDMPTLTKDEKDKKSKKKNKDEKKKKDGQNQDSSSNDSSDSSDSDNDQKKKNVNKGGKETNSAASSRSATPTKEKALSPAAAAVDSLKRKAAAPDPAAAKKSRLDNFATAVVSPIPGSGESGITEDAVRRYLMRKPMTTTELLQKFKTKKTGLSSEQLVNIMTHILKRINPAKQTIKGKMYLSIKA</sequence>
<feature type="compositionally biased region" description="Polar residues" evidence="9">
    <location>
        <begin position="391"/>
        <end position="403"/>
    </location>
</feature>
<feature type="compositionally biased region" description="Acidic residues" evidence="9">
    <location>
        <begin position="309"/>
        <end position="328"/>
    </location>
</feature>
<evidence type="ECO:0000256" key="9">
    <source>
        <dbReference type="SAM" id="MobiDB-lite"/>
    </source>
</evidence>
<evidence type="ECO:0000256" key="6">
    <source>
        <dbReference type="ARBA" id="ARBA00023242"/>
    </source>
</evidence>
<dbReference type="Gene3D" id="1.10.10.10">
    <property type="entry name" value="Winged helix-like DNA-binding domain superfamily/Winged helix DNA-binding domain"/>
    <property type="match status" value="1"/>
</dbReference>
<protein>
    <recommendedName>
        <fullName evidence="8">Transcription initiation factor IIF subunit alpha</fullName>
    </recommendedName>
</protein>
<feature type="compositionally biased region" description="Low complexity" evidence="9">
    <location>
        <begin position="362"/>
        <end position="371"/>
    </location>
</feature>
<dbReference type="GO" id="GO:0016251">
    <property type="term" value="F:RNA polymerase II general transcription initiation factor activity"/>
    <property type="evidence" value="ECO:0007669"/>
    <property type="project" value="TreeGrafter"/>
</dbReference>
<feature type="compositionally biased region" description="Basic and acidic residues" evidence="9">
    <location>
        <begin position="282"/>
        <end position="296"/>
    </location>
</feature>
<feature type="compositionally biased region" description="Acidic residues" evidence="9">
    <location>
        <begin position="255"/>
        <end position="270"/>
    </location>
</feature>
<evidence type="ECO:0000256" key="7">
    <source>
        <dbReference type="ARBA" id="ARBA00025232"/>
    </source>
</evidence>
<dbReference type="InterPro" id="IPR011039">
    <property type="entry name" value="TFIIF_interaction"/>
</dbReference>
<evidence type="ECO:0000313" key="11">
    <source>
        <dbReference type="Proteomes" id="UP001378592"/>
    </source>
</evidence>
<keyword evidence="5 8" id="KW-0804">Transcription</keyword>
<dbReference type="SUPFAM" id="SSF46785">
    <property type="entry name" value="Winged helix' DNA-binding domain"/>
    <property type="match status" value="1"/>
</dbReference>
<feature type="compositionally biased region" description="Basic residues" evidence="9">
    <location>
        <begin position="239"/>
        <end position="251"/>
    </location>
</feature>
<dbReference type="InterPro" id="IPR036390">
    <property type="entry name" value="WH_DNA-bd_sf"/>
</dbReference>
<comment type="subcellular location">
    <subcellularLocation>
        <location evidence="1 8">Nucleus</location>
    </subcellularLocation>
</comment>
<name>A0AAN9VME8_9ORTH</name>
<evidence type="ECO:0000313" key="10">
    <source>
        <dbReference type="EMBL" id="KAK7863702.1"/>
    </source>
</evidence>
<feature type="compositionally biased region" description="Basic and acidic residues" evidence="9">
    <location>
        <begin position="329"/>
        <end position="361"/>
    </location>
</feature>
<evidence type="ECO:0000256" key="8">
    <source>
        <dbReference type="RuleBase" id="RU366044"/>
    </source>
</evidence>
<proteinExistence type="inferred from homology"/>
<dbReference type="PANTHER" id="PTHR13011">
    <property type="entry name" value="TFIIF-ALPHA"/>
    <property type="match status" value="1"/>
</dbReference>
<dbReference type="CDD" id="cd00240">
    <property type="entry name" value="TFIIFa"/>
    <property type="match status" value="1"/>
</dbReference>
<keyword evidence="3 8" id="KW-0805">Transcription regulation</keyword>
<dbReference type="GO" id="GO:0006367">
    <property type="term" value="P:transcription initiation at RNA polymerase II promoter"/>
    <property type="evidence" value="ECO:0007669"/>
    <property type="project" value="InterPro"/>
</dbReference>
<evidence type="ECO:0000256" key="3">
    <source>
        <dbReference type="ARBA" id="ARBA00023015"/>
    </source>
</evidence>